<comment type="similarity">
    <text evidence="1 6">Belongs to the NusB family.</text>
</comment>
<dbReference type="STRING" id="908809.ABG79_01323"/>
<accession>A0A0R3JTH7</accession>
<comment type="caution">
    <text evidence="8">The sequence shown here is derived from an EMBL/GenBank/DDBJ whole genome shotgun (WGS) entry which is preliminary data.</text>
</comment>
<dbReference type="InterPro" id="IPR035926">
    <property type="entry name" value="NusB-like_sf"/>
</dbReference>
<dbReference type="PANTHER" id="PTHR11078:SF3">
    <property type="entry name" value="ANTITERMINATION NUSB DOMAIN-CONTAINING PROTEIN"/>
    <property type="match status" value="1"/>
</dbReference>
<dbReference type="EMBL" id="LKHP01000006">
    <property type="protein sequence ID" value="KRQ86832.1"/>
    <property type="molecule type" value="Genomic_DNA"/>
</dbReference>
<dbReference type="Gene3D" id="1.10.940.10">
    <property type="entry name" value="NusB-like"/>
    <property type="match status" value="1"/>
</dbReference>
<dbReference type="HAMAP" id="MF_00073">
    <property type="entry name" value="NusB"/>
    <property type="match status" value="1"/>
</dbReference>
<reference evidence="8 9" key="1">
    <citation type="submission" date="2015-09" db="EMBL/GenBank/DDBJ databases">
        <title>Draft genome sequence of a Caloramator mitchellensis, a moderate thermophile from the Great Artesian Basin of Australia.</title>
        <authorList>
            <person name="Patel B.K."/>
        </authorList>
    </citation>
    <scope>NUCLEOTIDE SEQUENCE [LARGE SCALE GENOMIC DNA]</scope>
    <source>
        <strain evidence="8 9">VF08</strain>
    </source>
</reference>
<dbReference type="GO" id="GO:0005829">
    <property type="term" value="C:cytosol"/>
    <property type="evidence" value="ECO:0007669"/>
    <property type="project" value="TreeGrafter"/>
</dbReference>
<organism evidence="8 9">
    <name type="scientific">Caloramator mitchellensis</name>
    <dbReference type="NCBI Taxonomy" id="908809"/>
    <lineage>
        <taxon>Bacteria</taxon>
        <taxon>Bacillati</taxon>
        <taxon>Bacillota</taxon>
        <taxon>Clostridia</taxon>
        <taxon>Eubacteriales</taxon>
        <taxon>Clostridiaceae</taxon>
        <taxon>Caloramator</taxon>
    </lineage>
</organism>
<evidence type="ECO:0000256" key="3">
    <source>
        <dbReference type="ARBA" id="ARBA00022884"/>
    </source>
</evidence>
<evidence type="ECO:0000259" key="7">
    <source>
        <dbReference type="Pfam" id="PF01029"/>
    </source>
</evidence>
<dbReference type="InterPro" id="IPR006027">
    <property type="entry name" value="NusB_RsmB_TIM44"/>
</dbReference>
<evidence type="ECO:0000313" key="8">
    <source>
        <dbReference type="EMBL" id="KRQ86832.1"/>
    </source>
</evidence>
<comment type="function">
    <text evidence="6">Involved in transcription antitermination. Required for transcription of ribosomal RNA (rRNA) genes. Binds specifically to the boxA antiterminator sequence of the ribosomal RNA (rrn) operons.</text>
</comment>
<dbReference type="GO" id="GO:0031564">
    <property type="term" value="P:transcription antitermination"/>
    <property type="evidence" value="ECO:0007669"/>
    <property type="project" value="UniProtKB-KW"/>
</dbReference>
<evidence type="ECO:0000256" key="4">
    <source>
        <dbReference type="ARBA" id="ARBA00023015"/>
    </source>
</evidence>
<gene>
    <name evidence="6" type="primary">nusB</name>
    <name evidence="8" type="ORF">ABG79_01323</name>
</gene>
<dbReference type="GO" id="GO:0006353">
    <property type="term" value="P:DNA-templated transcription termination"/>
    <property type="evidence" value="ECO:0007669"/>
    <property type="project" value="UniProtKB-UniRule"/>
</dbReference>
<name>A0A0R3JTH7_CALMK</name>
<dbReference type="AlphaFoldDB" id="A0A0R3JTH7"/>
<sequence>MSRKNAREKAMTLLYQMEISQSSAEEVINDFYENNEIKFSNDDIDYIKDCISGIEKNLNIIDGYIEKYAQGWKLNRIAKVDISIMRLAIFEMLKREDVPNPVAVNEAIELAKKYGTDNSAAFINGILGKVIEEL</sequence>
<evidence type="ECO:0000313" key="9">
    <source>
        <dbReference type="Proteomes" id="UP000052015"/>
    </source>
</evidence>
<dbReference type="RefSeq" id="WP_057978371.1">
    <property type="nucleotide sequence ID" value="NZ_LKHP01000006.1"/>
</dbReference>
<keyword evidence="2 6" id="KW-0889">Transcription antitermination</keyword>
<keyword evidence="5 6" id="KW-0804">Transcription</keyword>
<dbReference type="InterPro" id="IPR011605">
    <property type="entry name" value="NusB_fam"/>
</dbReference>
<dbReference type="NCBIfam" id="TIGR01951">
    <property type="entry name" value="nusB"/>
    <property type="match status" value="1"/>
</dbReference>
<keyword evidence="3 6" id="KW-0694">RNA-binding</keyword>
<dbReference type="PATRIC" id="fig|908809.3.peg.1332"/>
<dbReference type="PANTHER" id="PTHR11078">
    <property type="entry name" value="N UTILIZATION SUBSTANCE PROTEIN B-RELATED"/>
    <property type="match status" value="1"/>
</dbReference>
<dbReference type="GO" id="GO:0003723">
    <property type="term" value="F:RNA binding"/>
    <property type="evidence" value="ECO:0007669"/>
    <property type="project" value="UniProtKB-UniRule"/>
</dbReference>
<keyword evidence="4 6" id="KW-0805">Transcription regulation</keyword>
<feature type="domain" description="NusB/RsmB/TIM44" evidence="7">
    <location>
        <begin position="5"/>
        <end position="131"/>
    </location>
</feature>
<evidence type="ECO:0000256" key="5">
    <source>
        <dbReference type="ARBA" id="ARBA00023163"/>
    </source>
</evidence>
<protein>
    <recommendedName>
        <fullName evidence="6">Transcription antitermination protein NusB</fullName>
    </recommendedName>
    <alternativeName>
        <fullName evidence="6">Antitermination factor NusB</fullName>
    </alternativeName>
</protein>
<proteinExistence type="inferred from homology"/>
<keyword evidence="9" id="KW-1185">Reference proteome</keyword>
<evidence type="ECO:0000256" key="6">
    <source>
        <dbReference type="HAMAP-Rule" id="MF_00073"/>
    </source>
</evidence>
<dbReference type="SUPFAM" id="SSF48013">
    <property type="entry name" value="NusB-like"/>
    <property type="match status" value="1"/>
</dbReference>
<evidence type="ECO:0000256" key="2">
    <source>
        <dbReference type="ARBA" id="ARBA00022814"/>
    </source>
</evidence>
<dbReference type="OrthoDB" id="9811381at2"/>
<dbReference type="Proteomes" id="UP000052015">
    <property type="component" value="Unassembled WGS sequence"/>
</dbReference>
<dbReference type="Pfam" id="PF01029">
    <property type="entry name" value="NusB"/>
    <property type="match status" value="1"/>
</dbReference>
<evidence type="ECO:0000256" key="1">
    <source>
        <dbReference type="ARBA" id="ARBA00005952"/>
    </source>
</evidence>